<dbReference type="InterPro" id="IPR044143">
    <property type="entry name" value="GlgB_N_E_set_prok"/>
</dbReference>
<gene>
    <name evidence="10" type="primary">glgB</name>
    <name evidence="10" type="ORF">H9942_07055</name>
</gene>
<dbReference type="NCBIfam" id="NF008967">
    <property type="entry name" value="PRK12313.1"/>
    <property type="match status" value="1"/>
</dbReference>
<evidence type="ECO:0000313" key="11">
    <source>
        <dbReference type="Proteomes" id="UP000824214"/>
    </source>
</evidence>
<dbReference type="GO" id="GO:0005978">
    <property type="term" value="P:glycogen biosynthetic process"/>
    <property type="evidence" value="ECO:0007669"/>
    <property type="project" value="UniProtKB-UniRule"/>
</dbReference>
<dbReference type="CDD" id="cd02855">
    <property type="entry name" value="E_set_GBE_prok_N"/>
    <property type="match status" value="1"/>
</dbReference>
<dbReference type="Pfam" id="PF00128">
    <property type="entry name" value="Alpha-amylase"/>
    <property type="match status" value="1"/>
</dbReference>
<evidence type="ECO:0000259" key="9">
    <source>
        <dbReference type="SMART" id="SM00642"/>
    </source>
</evidence>
<dbReference type="PIRSF" id="PIRSF000463">
    <property type="entry name" value="GlgB"/>
    <property type="match status" value="1"/>
</dbReference>
<name>A0A9D2LYQ0_9FIRM</name>
<dbReference type="NCBIfam" id="TIGR01515">
    <property type="entry name" value="branching_enzym"/>
    <property type="match status" value="1"/>
</dbReference>
<dbReference type="InterPro" id="IPR006407">
    <property type="entry name" value="GlgB"/>
</dbReference>
<reference evidence="10" key="1">
    <citation type="journal article" date="2021" name="PeerJ">
        <title>Extensive microbial diversity within the chicken gut microbiome revealed by metagenomics and culture.</title>
        <authorList>
            <person name="Gilroy R."/>
            <person name="Ravi A."/>
            <person name="Getino M."/>
            <person name="Pursley I."/>
            <person name="Horton D.L."/>
            <person name="Alikhan N.F."/>
            <person name="Baker D."/>
            <person name="Gharbi K."/>
            <person name="Hall N."/>
            <person name="Watson M."/>
            <person name="Adriaenssens E.M."/>
            <person name="Foster-Nyarko E."/>
            <person name="Jarju S."/>
            <person name="Secka A."/>
            <person name="Antonio M."/>
            <person name="Oren A."/>
            <person name="Chaudhuri R.R."/>
            <person name="La Ragione R."/>
            <person name="Hildebrand F."/>
            <person name="Pallen M.J."/>
        </authorList>
    </citation>
    <scope>NUCLEOTIDE SEQUENCE</scope>
    <source>
        <strain evidence="10">ChiBcolR8-3208</strain>
    </source>
</reference>
<dbReference type="SUPFAM" id="SSF51445">
    <property type="entry name" value="(Trans)glycosidases"/>
    <property type="match status" value="1"/>
</dbReference>
<dbReference type="PANTHER" id="PTHR43651:SF3">
    <property type="entry name" value="1,4-ALPHA-GLUCAN-BRANCHING ENZYME"/>
    <property type="match status" value="1"/>
</dbReference>
<evidence type="ECO:0000256" key="6">
    <source>
        <dbReference type="ARBA" id="ARBA00023277"/>
    </source>
</evidence>
<comment type="function">
    <text evidence="1">Catalyzes the formation of the alpha-1,6-glucosidic linkages in glycogen by scission of a 1,4-alpha-linked oligosaccharide from growing alpha-1,4-glucan chains and the subsequent attachment of the oligosaccharide to the alpha-1,6 position.</text>
</comment>
<dbReference type="InterPro" id="IPR006047">
    <property type="entry name" value="GH13_cat_dom"/>
</dbReference>
<sequence>MDLQRFYAGACFDAYRYLGGHMEAEGGVFRTFAPCAAGVSLLAEWEDWQERPMERVLDGNFWEARSPGAVPGQRYKYRIWKRDGSFLDHCDPYGFWMEKRPHTASVLCGPEQDYIFSDQAWMAARTTCQDRPLHIYEVHAGSWKKPGPGPEDWYDWDQLGELLLPYVQELGCNYIEFLPLSEHPSDASWGYQNTGFFSPTSRYGSPRQLKAFVDRCHQEGVGVLLDFVPVHFAVDDYALWQYDGTALYEYPHSDVGVSEWGSCNFMHSRGEVRSFLQSAAQYWLEEFHFDGLRMDAVSRLIYWQGDPARGENQNGLAFLRGMNLGLKALHPTAILAAEDSTAWPGVTAPAQEGGLGFDYKWDIGWMHDTLTYFQSPPHQRPGKYHQLTFSMDYFYNERYLLPLSHDEGVHGKATIAQKMYGEYEGKFPQARALYLYMMAHPGKKLNFMGFELAQLREWDERRQQDWELLRYPVHDGFAHFIQTLNHLYLESPALWQQDYSREGFRWLACEPGPACLYAWERRGGGQRLVCLVCPGDVPAAGTLQIPGAQRLTCLLSTEEARFGGKEPALPQVQLPQGGAFPVALAPNSGQLWLVEEGSCSQ</sequence>
<dbReference type="InterPro" id="IPR004193">
    <property type="entry name" value="Glyco_hydro_13_N"/>
</dbReference>
<dbReference type="InterPro" id="IPR037439">
    <property type="entry name" value="Branching_enzy"/>
</dbReference>
<evidence type="ECO:0000256" key="7">
    <source>
        <dbReference type="NCBIfam" id="TIGR01515"/>
    </source>
</evidence>
<evidence type="ECO:0000256" key="1">
    <source>
        <dbReference type="ARBA" id="ARBA00002953"/>
    </source>
</evidence>
<accession>A0A9D2LYQ0</accession>
<evidence type="ECO:0000256" key="4">
    <source>
        <dbReference type="ARBA" id="ARBA00022676"/>
    </source>
</evidence>
<dbReference type="SMART" id="SM00642">
    <property type="entry name" value="Aamy"/>
    <property type="match status" value="1"/>
</dbReference>
<comment type="pathway">
    <text evidence="2">Glycan biosynthesis; glycogen biosynthesis.</text>
</comment>
<keyword evidence="4" id="KW-0328">Glycosyltransferase</keyword>
<proteinExistence type="predicted"/>
<reference evidence="10" key="2">
    <citation type="submission" date="2021-04" db="EMBL/GenBank/DDBJ databases">
        <authorList>
            <person name="Gilroy R."/>
        </authorList>
    </citation>
    <scope>NUCLEOTIDE SEQUENCE</scope>
    <source>
        <strain evidence="10">ChiBcolR8-3208</strain>
    </source>
</reference>
<evidence type="ECO:0000256" key="5">
    <source>
        <dbReference type="ARBA" id="ARBA00023056"/>
    </source>
</evidence>
<dbReference type="PANTHER" id="PTHR43651">
    <property type="entry name" value="1,4-ALPHA-GLUCAN-BRANCHING ENZYME"/>
    <property type="match status" value="1"/>
</dbReference>
<dbReference type="InterPro" id="IPR017853">
    <property type="entry name" value="GH"/>
</dbReference>
<evidence type="ECO:0000256" key="8">
    <source>
        <dbReference type="PIRSR" id="PIRSR000463-1"/>
    </source>
</evidence>
<feature type="active site" description="Nucleophile" evidence="8">
    <location>
        <position position="295"/>
    </location>
</feature>
<keyword evidence="4" id="KW-0808">Transferase</keyword>
<dbReference type="GO" id="GO:0004553">
    <property type="term" value="F:hydrolase activity, hydrolyzing O-glycosyl compounds"/>
    <property type="evidence" value="ECO:0007669"/>
    <property type="project" value="InterPro"/>
</dbReference>
<evidence type="ECO:0000313" key="10">
    <source>
        <dbReference type="EMBL" id="HJB37812.1"/>
    </source>
</evidence>
<dbReference type="Proteomes" id="UP000824214">
    <property type="component" value="Unassembled WGS sequence"/>
</dbReference>
<dbReference type="GO" id="GO:0003844">
    <property type="term" value="F:1,4-alpha-glucan branching enzyme activity"/>
    <property type="evidence" value="ECO:0007669"/>
    <property type="project" value="UniProtKB-UniRule"/>
</dbReference>
<comment type="caution">
    <text evidence="10">The sequence shown here is derived from an EMBL/GenBank/DDBJ whole genome shotgun (WGS) entry which is preliminary data.</text>
</comment>
<keyword evidence="5" id="KW-0320">Glycogen biosynthesis</keyword>
<dbReference type="CDD" id="cd11322">
    <property type="entry name" value="AmyAc_Glg_BE"/>
    <property type="match status" value="1"/>
</dbReference>
<evidence type="ECO:0000256" key="2">
    <source>
        <dbReference type="ARBA" id="ARBA00004964"/>
    </source>
</evidence>
<evidence type="ECO:0000256" key="3">
    <source>
        <dbReference type="ARBA" id="ARBA00022600"/>
    </source>
</evidence>
<dbReference type="Gene3D" id="2.60.40.10">
    <property type="entry name" value="Immunoglobulins"/>
    <property type="match status" value="1"/>
</dbReference>
<feature type="active site" description="Proton donor" evidence="8">
    <location>
        <position position="338"/>
    </location>
</feature>
<protein>
    <recommendedName>
        <fullName evidence="7">1,4-alpha-glucan branching enzyme</fullName>
        <ecNumber evidence="7">2.4.1.18</ecNumber>
    </recommendedName>
</protein>
<keyword evidence="3" id="KW-0321">Glycogen metabolism</keyword>
<keyword evidence="6" id="KW-0119">Carbohydrate metabolism</keyword>
<dbReference type="AlphaFoldDB" id="A0A9D2LYQ0"/>
<dbReference type="EMBL" id="DWXZ01000147">
    <property type="protein sequence ID" value="HJB37812.1"/>
    <property type="molecule type" value="Genomic_DNA"/>
</dbReference>
<dbReference type="GO" id="GO:0005829">
    <property type="term" value="C:cytosol"/>
    <property type="evidence" value="ECO:0007669"/>
    <property type="project" value="TreeGrafter"/>
</dbReference>
<feature type="domain" description="Glycosyl hydrolase family 13 catalytic" evidence="9">
    <location>
        <begin position="137"/>
        <end position="505"/>
    </location>
</feature>
<dbReference type="Gene3D" id="3.20.20.80">
    <property type="entry name" value="Glycosidases"/>
    <property type="match status" value="1"/>
</dbReference>
<dbReference type="InterPro" id="IPR013783">
    <property type="entry name" value="Ig-like_fold"/>
</dbReference>
<dbReference type="Pfam" id="PF02922">
    <property type="entry name" value="CBM_48"/>
    <property type="match status" value="1"/>
</dbReference>
<dbReference type="EC" id="2.4.1.18" evidence="7"/>
<organism evidence="10 11">
    <name type="scientific">Candidatus Acutalibacter ornithocaccae</name>
    <dbReference type="NCBI Taxonomy" id="2838416"/>
    <lineage>
        <taxon>Bacteria</taxon>
        <taxon>Bacillati</taxon>
        <taxon>Bacillota</taxon>
        <taxon>Clostridia</taxon>
        <taxon>Eubacteriales</taxon>
        <taxon>Acutalibacteraceae</taxon>
        <taxon>Acutalibacter</taxon>
    </lineage>
</organism>